<evidence type="ECO:0000256" key="11">
    <source>
        <dbReference type="ARBA" id="ARBA00031979"/>
    </source>
</evidence>
<dbReference type="InterPro" id="IPR043145">
    <property type="entry name" value="Znf_ZZ_sf"/>
</dbReference>
<comment type="similarity">
    <text evidence="3">Belongs to the glycosyl hydrolase 13 family. GlgB subfamily.</text>
</comment>
<dbReference type="InterPro" id="IPR013783">
    <property type="entry name" value="Ig-like_fold"/>
</dbReference>
<dbReference type="InterPro" id="IPR013780">
    <property type="entry name" value="Glyco_hydro_b"/>
</dbReference>
<dbReference type="GO" id="GO:0005978">
    <property type="term" value="P:glycogen biosynthetic process"/>
    <property type="evidence" value="ECO:0007669"/>
    <property type="project" value="UniProtKB-KW"/>
</dbReference>
<dbReference type="GO" id="GO:0008270">
    <property type="term" value="F:zinc ion binding"/>
    <property type="evidence" value="ECO:0007669"/>
    <property type="project" value="UniProtKB-KW"/>
</dbReference>
<dbReference type="GO" id="GO:0005737">
    <property type="term" value="C:cytoplasm"/>
    <property type="evidence" value="ECO:0007669"/>
    <property type="project" value="UniProtKB-ARBA"/>
</dbReference>
<evidence type="ECO:0000256" key="3">
    <source>
        <dbReference type="ARBA" id="ARBA00009000"/>
    </source>
</evidence>
<dbReference type="InterPro" id="IPR032350">
    <property type="entry name" value="Nbr1_FW"/>
</dbReference>
<keyword evidence="17" id="KW-1185">Reference proteome</keyword>
<dbReference type="GO" id="GO:0004553">
    <property type="term" value="F:hydrolase activity, hydrolyzing O-glycosyl compounds"/>
    <property type="evidence" value="ECO:0007669"/>
    <property type="project" value="InterPro"/>
</dbReference>
<dbReference type="PROSITE" id="PS50135">
    <property type="entry name" value="ZF_ZZ_2"/>
    <property type="match status" value="3"/>
</dbReference>
<dbReference type="EC" id="2.4.1.18" evidence="4"/>
<dbReference type="SUPFAM" id="SSF51011">
    <property type="entry name" value="Glycosyl hydrolase domain"/>
    <property type="match status" value="1"/>
</dbReference>
<feature type="compositionally biased region" description="Low complexity" evidence="14">
    <location>
        <begin position="122"/>
        <end position="143"/>
    </location>
</feature>
<dbReference type="SMART" id="SM00642">
    <property type="entry name" value="Aamy"/>
    <property type="match status" value="1"/>
</dbReference>
<dbReference type="FunFam" id="2.60.40.1180:FF:000003">
    <property type="entry name" value="1,4-alpha-glucan-branching enzyme, chloroplastic/amyloplastic"/>
    <property type="match status" value="1"/>
</dbReference>
<evidence type="ECO:0000256" key="4">
    <source>
        <dbReference type="ARBA" id="ARBA00012541"/>
    </source>
</evidence>
<keyword evidence="10" id="KW-0320">Glycogen biosynthesis</keyword>
<keyword evidence="6" id="KW-0808">Transferase</keyword>
<dbReference type="InterPro" id="IPR006048">
    <property type="entry name" value="A-amylase/branching_C"/>
</dbReference>
<dbReference type="Pfam" id="PF02922">
    <property type="entry name" value="CBM_48"/>
    <property type="match status" value="1"/>
</dbReference>
<feature type="domain" description="ZZ-type" evidence="15">
    <location>
        <begin position="151"/>
        <end position="203"/>
    </location>
</feature>
<evidence type="ECO:0000256" key="7">
    <source>
        <dbReference type="ARBA" id="ARBA00022723"/>
    </source>
</evidence>
<gene>
    <name evidence="16" type="primary">GLC3_2</name>
    <name evidence="16" type="ORF">BGZ65_004969</name>
</gene>
<evidence type="ECO:0000256" key="9">
    <source>
        <dbReference type="ARBA" id="ARBA00022833"/>
    </source>
</evidence>
<dbReference type="CDD" id="cd02854">
    <property type="entry name" value="E_set_GBE_euk_N"/>
    <property type="match status" value="1"/>
</dbReference>
<dbReference type="Gene3D" id="2.60.40.1180">
    <property type="entry name" value="Golgi alpha-mannosidase II"/>
    <property type="match status" value="1"/>
</dbReference>
<dbReference type="FunFam" id="3.30.60.90:FF:000007">
    <property type="entry name" value="Next to BRCA1 gene 1 protein"/>
    <property type="match status" value="1"/>
</dbReference>
<evidence type="ECO:0000256" key="12">
    <source>
        <dbReference type="ARBA" id="ARBA00049618"/>
    </source>
</evidence>
<dbReference type="SMART" id="SM00291">
    <property type="entry name" value="ZnF_ZZ"/>
    <property type="match status" value="3"/>
</dbReference>
<evidence type="ECO:0000256" key="1">
    <source>
        <dbReference type="ARBA" id="ARBA00000826"/>
    </source>
</evidence>
<keyword evidence="7" id="KW-0479">Metal-binding</keyword>
<dbReference type="Gene3D" id="3.20.20.80">
    <property type="entry name" value="Glycosidases"/>
    <property type="match status" value="1"/>
</dbReference>
<dbReference type="Gene3D" id="2.60.40.10">
    <property type="entry name" value="Immunoglobulins"/>
    <property type="match status" value="2"/>
</dbReference>
<dbReference type="PANTHER" id="PTHR43651:SF3">
    <property type="entry name" value="1,4-ALPHA-GLUCAN-BRANCHING ENZYME"/>
    <property type="match status" value="1"/>
</dbReference>
<dbReference type="CDD" id="cd14947">
    <property type="entry name" value="NBR1_like"/>
    <property type="match status" value="1"/>
</dbReference>
<feature type="domain" description="ZZ-type" evidence="15">
    <location>
        <begin position="219"/>
        <end position="271"/>
    </location>
</feature>
<feature type="region of interest" description="Disordered" evidence="14">
    <location>
        <begin position="117"/>
        <end position="143"/>
    </location>
</feature>
<dbReference type="Pfam" id="PF02806">
    <property type="entry name" value="Alpha-amylase_C"/>
    <property type="match status" value="1"/>
</dbReference>
<dbReference type="GO" id="GO:0070013">
    <property type="term" value="C:intracellular organelle lumen"/>
    <property type="evidence" value="ECO:0007669"/>
    <property type="project" value="UniProtKB-ARBA"/>
</dbReference>
<dbReference type="InterPro" id="IPR014756">
    <property type="entry name" value="Ig_E-set"/>
</dbReference>
<keyword evidence="9" id="KW-0862">Zinc</keyword>
<dbReference type="Pfam" id="PF16158">
    <property type="entry name" value="N_BRCA1_IG"/>
    <property type="match status" value="1"/>
</dbReference>
<dbReference type="SUPFAM" id="SSF81296">
    <property type="entry name" value="E set domains"/>
    <property type="match status" value="1"/>
</dbReference>
<comment type="pathway">
    <text evidence="2">Glycan biosynthesis; glycogen biosynthesis.</text>
</comment>
<evidence type="ECO:0000256" key="13">
    <source>
        <dbReference type="PROSITE-ProRule" id="PRU00228"/>
    </source>
</evidence>
<organism evidence="16 17">
    <name type="scientific">Modicella reniformis</name>
    <dbReference type="NCBI Taxonomy" id="1440133"/>
    <lineage>
        <taxon>Eukaryota</taxon>
        <taxon>Fungi</taxon>
        <taxon>Fungi incertae sedis</taxon>
        <taxon>Mucoromycota</taxon>
        <taxon>Mortierellomycotina</taxon>
        <taxon>Mortierellomycetes</taxon>
        <taxon>Mortierellales</taxon>
        <taxon>Mortierellaceae</taxon>
        <taxon>Modicella</taxon>
    </lineage>
</organism>
<dbReference type="Pfam" id="PF00569">
    <property type="entry name" value="ZZ"/>
    <property type="match status" value="3"/>
</dbReference>
<evidence type="ECO:0000256" key="6">
    <source>
        <dbReference type="ARBA" id="ARBA00022679"/>
    </source>
</evidence>
<dbReference type="InterPro" id="IPR017853">
    <property type="entry name" value="GH"/>
</dbReference>
<evidence type="ECO:0000259" key="15">
    <source>
        <dbReference type="PROSITE" id="PS50135"/>
    </source>
</evidence>
<reference evidence="16" key="1">
    <citation type="journal article" date="2020" name="Fungal Divers.">
        <title>Resolving the Mortierellaceae phylogeny through synthesis of multi-gene phylogenetics and phylogenomics.</title>
        <authorList>
            <person name="Vandepol N."/>
            <person name="Liber J."/>
            <person name="Desiro A."/>
            <person name="Na H."/>
            <person name="Kennedy M."/>
            <person name="Barry K."/>
            <person name="Grigoriev I.V."/>
            <person name="Miller A.N."/>
            <person name="O'Donnell K."/>
            <person name="Stajich J.E."/>
            <person name="Bonito G."/>
        </authorList>
    </citation>
    <scope>NUCLEOTIDE SEQUENCE</scope>
    <source>
        <strain evidence="16">MES-2147</strain>
    </source>
</reference>
<dbReference type="InterPro" id="IPR004193">
    <property type="entry name" value="Glyco_hydro_13_N"/>
</dbReference>
<dbReference type="CDD" id="cd11321">
    <property type="entry name" value="AmyAc_bac_euk_BE"/>
    <property type="match status" value="1"/>
</dbReference>
<comment type="function">
    <text evidence="12">Glycogen-branching enzyme participates in the glycogen biosynthetic process along with glycogenin and glycogen synthase. Generates alpha-1,6-glucosidic branches from alpha-1,4-linked glucose chains, to increase solubility of the glycogen polymer.</text>
</comment>
<comment type="caution">
    <text evidence="16">The sequence shown here is derived from an EMBL/GenBank/DDBJ whole genome shotgun (WGS) entry which is preliminary data.</text>
</comment>
<dbReference type="OrthoDB" id="661148at2759"/>
<dbReference type="SUPFAM" id="SSF51445">
    <property type="entry name" value="(Trans)glycosidases"/>
    <property type="match status" value="1"/>
</dbReference>
<accession>A0A9P6SPW7</accession>
<evidence type="ECO:0000256" key="14">
    <source>
        <dbReference type="SAM" id="MobiDB-lite"/>
    </source>
</evidence>
<comment type="catalytic activity">
    <reaction evidence="1">
        <text>Transfers a segment of a (1-&gt;4)-alpha-D-glucan chain to a primary hydroxy group in a similar glucan chain.</text>
        <dbReference type="EC" id="2.4.1.18"/>
    </reaction>
</comment>
<name>A0A9P6SPW7_9FUNG</name>
<dbReference type="EMBL" id="JAAAHW010003191">
    <property type="protein sequence ID" value="KAF9987140.1"/>
    <property type="molecule type" value="Genomic_DNA"/>
</dbReference>
<feature type="domain" description="ZZ-type" evidence="15">
    <location>
        <begin position="281"/>
        <end position="334"/>
    </location>
</feature>
<evidence type="ECO:0000313" key="17">
    <source>
        <dbReference type="Proteomes" id="UP000749646"/>
    </source>
</evidence>
<dbReference type="Gene3D" id="3.30.60.90">
    <property type="match status" value="3"/>
</dbReference>
<dbReference type="Proteomes" id="UP000749646">
    <property type="component" value="Unassembled WGS sequence"/>
</dbReference>
<dbReference type="FunFam" id="2.60.40.10:FF:000250">
    <property type="entry name" value="1,4-alpha-glucan-branching enzyme, chloroplastic/amyloplastic"/>
    <property type="match status" value="1"/>
</dbReference>
<dbReference type="PROSITE" id="PS01357">
    <property type="entry name" value="ZF_ZZ_1"/>
    <property type="match status" value="2"/>
</dbReference>
<dbReference type="CDD" id="cd02340">
    <property type="entry name" value="ZZ_NBR1_like"/>
    <property type="match status" value="2"/>
</dbReference>
<dbReference type="GO" id="GO:0003844">
    <property type="term" value="F:1,4-alpha-glucan branching enzyme activity"/>
    <property type="evidence" value="ECO:0007669"/>
    <property type="project" value="UniProtKB-EC"/>
</dbReference>
<keyword evidence="8 13" id="KW-0863">Zinc-finger</keyword>
<evidence type="ECO:0000256" key="5">
    <source>
        <dbReference type="ARBA" id="ARBA00020932"/>
    </source>
</evidence>
<evidence type="ECO:0000313" key="16">
    <source>
        <dbReference type="EMBL" id="KAF9987140.1"/>
    </source>
</evidence>
<dbReference type="InterPro" id="IPR000433">
    <property type="entry name" value="Znf_ZZ"/>
</dbReference>
<sequence>MFCVVKATCQSEFRRFTLANIHLDNLEQDSQKLSYKVLHQKLCLLFGQESLSISYADHQGTRKGIKTNADVIEALLNFGKQTQTSPTIMVVRLEVMPSVQEDMAAAEQSMKDLSLLEGQTDKTPPCSSSSSSTKCSSSQTSQTSQTTETIHRSVYCDFCLSGVRGVRWKCQDCVNYDLCQTCYPHADLRHPHHTFKAIENHVDDTVQSRSCRRPKRTPIHHASCDLCSRAIVGTRNKCFQCPDYDLCQDCLPLAKFNHKDHTFIPIAYPGQIPVKIDHTPHYNVVCDGCNDEIFGVRYKCGNCADYDLCGNCEALPEPVHDPTHIFLKIRNPIASRMATPTPLIPLMYQRGWGRSFCHHPLQTGQSCPVATACKKSNEVASQTLPEEPIVQAPQEMLNAEFVKDLTYKDVATLQAGMPFVKVWEIINTGPGDWPEGIVLQFIGGDRMFRDEDVDEKSPEVKVNPIGVNEHACIGASLQAPIIPGHYISYWRLVTPSGQCFGQRVWCDILVEAAPIAPMIPPIVPIVLPSVEGELEEMMLVEETKEEYMDVDKAEHKEKGEGSDEEFVVVDADDIRTTHPYFTNHTTQLMATQNTPAQPDPEVLEEGAGVIQLDSWLSPYKPALLQRYAAYKQWKNTIDEHGGYEGFSRGYEHFGFQISDKGVTYREWAPKATHAFLFGDFNQWNPTSHPMKRESGGVFEIFVPNNVDGTPAIMHNSKVKITMIKPDGTRIDRLPVWIHRVTQDLSVSPNYDAVFWNPPRKYQWKNKAPPKPKSVKIYEAHVGIATTEGRVGQFTEFTVNVLPRIKKLGYNTIQLMAIMEHAYYASFGYQVTSFFAVSSRYGTPEELMELIDTAHGLGITVLLDVVHSHASKNILDGLNKFDGSDHQYFHEGTRGRHELWDSRLFNYGNYETMRFLLGNLRFYMECYKFDGYRFDGVTSMMYLHHGIGFGFSGNYQEYFGEGVDIDAVVYLMLANDMLHQLYPQSITIAEDVSGMPTLCRPVSEGGIGFDYRLSMAIPDMWIKLLKEKSDDEWDISNIVFTLTNRRYKEPSIAYCESHDQALVGDKTIAFWLMDKEMYTHMSILTELTPIIDRGLALHKMIRLVTHALGGEGYLNFIGNEFGHPEWLDFPRAGNNSSFHYARRQWNVVDDHLLRYKNLNDFDGAMNSAETVIEWLSAPQGYVTWKHEEDKVLAFDRAGAVFIFNFSPKSFADYRIAVPEPGKYKILLNSDEEKFGGHDRVSNDNLYFSTPERWAGHDQYIQVYIPSRTALVLVKTD</sequence>
<dbReference type="PANTHER" id="PTHR43651">
    <property type="entry name" value="1,4-ALPHA-GLUCAN-BRANCHING ENZYME"/>
    <property type="match status" value="1"/>
</dbReference>
<dbReference type="InterPro" id="IPR006047">
    <property type="entry name" value="GH13_cat_dom"/>
</dbReference>
<dbReference type="AlphaFoldDB" id="A0A9P6SPW7"/>
<evidence type="ECO:0000256" key="8">
    <source>
        <dbReference type="ARBA" id="ARBA00022771"/>
    </source>
</evidence>
<dbReference type="Pfam" id="PF00128">
    <property type="entry name" value="Alpha-amylase"/>
    <property type="match status" value="1"/>
</dbReference>
<dbReference type="FunFam" id="3.20.20.80:FF:000001">
    <property type="entry name" value="1,4-alpha-glucan branching enzyme"/>
    <property type="match status" value="1"/>
</dbReference>
<protein>
    <recommendedName>
        <fullName evidence="5">1,4-alpha-glucan-branching enzyme</fullName>
        <ecNumber evidence="4">2.4.1.18</ecNumber>
    </recommendedName>
    <alternativeName>
        <fullName evidence="11">Glycogen-branching enzyme</fullName>
    </alternativeName>
</protein>
<dbReference type="SUPFAM" id="SSF57850">
    <property type="entry name" value="RING/U-box"/>
    <property type="match status" value="3"/>
</dbReference>
<evidence type="ECO:0000256" key="2">
    <source>
        <dbReference type="ARBA" id="ARBA00004964"/>
    </source>
</evidence>
<proteinExistence type="inferred from homology"/>
<evidence type="ECO:0000256" key="10">
    <source>
        <dbReference type="ARBA" id="ARBA00023056"/>
    </source>
</evidence>